<dbReference type="PANTHER" id="PTHR47331:SF5">
    <property type="entry name" value="RIBONUCLEASE H"/>
    <property type="match status" value="1"/>
</dbReference>
<name>A0A922SJ61_SPOEX</name>
<dbReference type="InterPro" id="IPR005312">
    <property type="entry name" value="DUF1759"/>
</dbReference>
<organism evidence="3 4">
    <name type="scientific">Spodoptera exigua</name>
    <name type="common">Beet armyworm</name>
    <name type="synonym">Noctua fulgens</name>
    <dbReference type="NCBI Taxonomy" id="7107"/>
    <lineage>
        <taxon>Eukaryota</taxon>
        <taxon>Metazoa</taxon>
        <taxon>Ecdysozoa</taxon>
        <taxon>Arthropoda</taxon>
        <taxon>Hexapoda</taxon>
        <taxon>Insecta</taxon>
        <taxon>Pterygota</taxon>
        <taxon>Neoptera</taxon>
        <taxon>Endopterygota</taxon>
        <taxon>Lepidoptera</taxon>
        <taxon>Glossata</taxon>
        <taxon>Ditrysia</taxon>
        <taxon>Noctuoidea</taxon>
        <taxon>Noctuidae</taxon>
        <taxon>Amphipyrinae</taxon>
        <taxon>Spodoptera</taxon>
    </lineage>
</organism>
<evidence type="ECO:0000256" key="1">
    <source>
        <dbReference type="SAM" id="MobiDB-lite"/>
    </source>
</evidence>
<evidence type="ECO:0000313" key="3">
    <source>
        <dbReference type="EMBL" id="KAH9639003.1"/>
    </source>
</evidence>
<evidence type="ECO:0000313" key="4">
    <source>
        <dbReference type="Proteomes" id="UP000814243"/>
    </source>
</evidence>
<dbReference type="EMBL" id="JACEFF010000360">
    <property type="protein sequence ID" value="KAH9639003.1"/>
    <property type="molecule type" value="Genomic_DNA"/>
</dbReference>
<dbReference type="Proteomes" id="UP000814243">
    <property type="component" value="Unassembled WGS sequence"/>
</dbReference>
<dbReference type="Pfam" id="PF03564">
    <property type="entry name" value="DUF1759"/>
    <property type="match status" value="1"/>
</dbReference>
<feature type="region of interest" description="Disordered" evidence="1">
    <location>
        <begin position="586"/>
        <end position="608"/>
    </location>
</feature>
<gene>
    <name evidence="3" type="ORF">HF086_005783</name>
</gene>
<dbReference type="AlphaFoldDB" id="A0A922SJ61"/>
<feature type="compositionally biased region" description="Polar residues" evidence="1">
    <location>
        <begin position="588"/>
        <end position="608"/>
    </location>
</feature>
<feature type="domain" description="DUF5641" evidence="2">
    <location>
        <begin position="496"/>
        <end position="585"/>
    </location>
</feature>
<evidence type="ECO:0000259" key="2">
    <source>
        <dbReference type="Pfam" id="PF18701"/>
    </source>
</evidence>
<dbReference type="InterPro" id="IPR040676">
    <property type="entry name" value="DUF5641"/>
</dbReference>
<proteinExistence type="predicted"/>
<reference evidence="3" key="1">
    <citation type="journal article" date="2021" name="G3 (Bethesda)">
        <title>Genome and transcriptome analysis of the beet armyworm Spodoptera exigua reveals targets for pest control. .</title>
        <authorList>
            <person name="Simon S."/>
            <person name="Breeschoten T."/>
            <person name="Jansen H.J."/>
            <person name="Dirks R.P."/>
            <person name="Schranz M.E."/>
            <person name="Ros V.I.D."/>
        </authorList>
    </citation>
    <scope>NUCLEOTIDE SEQUENCE</scope>
    <source>
        <strain evidence="3">TB_SE_WUR_2020</strain>
    </source>
</reference>
<comment type="caution">
    <text evidence="3">The sequence shown here is derived from an EMBL/GenBank/DDBJ whole genome shotgun (WGS) entry which is preliminary data.</text>
</comment>
<dbReference type="PANTHER" id="PTHR47331">
    <property type="entry name" value="PHD-TYPE DOMAIN-CONTAINING PROTEIN"/>
    <property type="match status" value="1"/>
</dbReference>
<protein>
    <recommendedName>
        <fullName evidence="2">DUF5641 domain-containing protein</fullName>
    </recommendedName>
</protein>
<dbReference type="Pfam" id="PF18701">
    <property type="entry name" value="DUF5641"/>
    <property type="match status" value="1"/>
</dbReference>
<accession>A0A922SJ61</accession>
<sequence>MSEAKMSELIKKRAVVKGRLTVFESYLKRCKCPLDDQQILELQLRIDNSSSLLDNYSELQSLIEENVDELDLPKQLDDRDRFEEQYYKTVASAKLLLKNEVPVNNNNLVGKSKMCVKLPDIKIPTFDGSYDRWLEFRNSYCSMIHERQDLDCIQKFHYLRSSLTNSASQVISALEFTAENYFHAWGLLEDRYNNLRLLQHNHVKSLYTIPSLHKESASQLRKLIDTVRRNLRALSSLGEETHAWDTLIIYLVVSKLDPSTEREWEQYQGTLYNANTKPPFVKLEDLLKFLKDRADMLDIIKVQCNYSQTLDTQLKLFWELEEIPNAGNILSADEQKCENIFAQTTARTREGRFSVRIPFKESPTVLGESYDITAHDISKRLALGDQCQNKTLDSTIVLGWLRMSPHSLKTFVQNRVVEINELTSNAIWSHVGTKKNPADLVSRGVSSDTLSECSLWWNGPPFLQCHELMESQQSTNSLTDYASDLPELKPHTTTMRIEQLRQQFWKRWSTDYISELQTRTKWKTHNQDLALNTLAVIKEDHLPPLKWRMGRIVKVFTGTDGVSRVAELRTTTGSVQRAFSKICPLPVPSTTSGGQDNKEVSASSGAAI</sequence>